<dbReference type="PROSITE" id="PS00600">
    <property type="entry name" value="AA_TRANSFER_CLASS_3"/>
    <property type="match status" value="1"/>
</dbReference>
<dbReference type="Gene3D" id="3.40.640.10">
    <property type="entry name" value="Type I PLP-dependent aspartate aminotransferase-like (Major domain)"/>
    <property type="match status" value="1"/>
</dbReference>
<dbReference type="GO" id="GO:0030170">
    <property type="term" value="F:pyridoxal phosphate binding"/>
    <property type="evidence" value="ECO:0007669"/>
    <property type="project" value="InterPro"/>
</dbReference>
<dbReference type="PANTHER" id="PTHR42684">
    <property type="entry name" value="ADENOSYLMETHIONINE-8-AMINO-7-OXONONANOATE AMINOTRANSFERASE"/>
    <property type="match status" value="1"/>
</dbReference>
<organism evidence="6 7">
    <name type="scientific">Actinidia rufa</name>
    <dbReference type="NCBI Taxonomy" id="165716"/>
    <lineage>
        <taxon>Eukaryota</taxon>
        <taxon>Viridiplantae</taxon>
        <taxon>Streptophyta</taxon>
        <taxon>Embryophyta</taxon>
        <taxon>Tracheophyta</taxon>
        <taxon>Spermatophyta</taxon>
        <taxon>Magnoliopsida</taxon>
        <taxon>eudicotyledons</taxon>
        <taxon>Gunneridae</taxon>
        <taxon>Pentapetalae</taxon>
        <taxon>asterids</taxon>
        <taxon>Ericales</taxon>
        <taxon>Actinidiaceae</taxon>
        <taxon>Actinidia</taxon>
    </lineage>
</organism>
<name>A0A7J0DR76_9ERIC</name>
<feature type="region of interest" description="Disordered" evidence="5">
    <location>
        <begin position="97"/>
        <end position="129"/>
    </location>
</feature>
<keyword evidence="7" id="KW-1185">Reference proteome</keyword>
<dbReference type="EMBL" id="BJWL01000357">
    <property type="protein sequence ID" value="GFS40670.1"/>
    <property type="molecule type" value="Genomic_DNA"/>
</dbReference>
<proteinExistence type="inferred from homology"/>
<dbReference type="GO" id="GO:0004141">
    <property type="term" value="F:dethiobiotin synthase activity"/>
    <property type="evidence" value="ECO:0007669"/>
    <property type="project" value="TreeGrafter"/>
</dbReference>
<dbReference type="AlphaFoldDB" id="A0A7J0DR76"/>
<protein>
    <submittedName>
        <fullName evidence="6">Adenosylmethionine-8-amino-7-oxononanoate transaminase</fullName>
    </submittedName>
</protein>
<evidence type="ECO:0000256" key="5">
    <source>
        <dbReference type="SAM" id="MobiDB-lite"/>
    </source>
</evidence>
<evidence type="ECO:0000313" key="7">
    <source>
        <dbReference type="Proteomes" id="UP000585474"/>
    </source>
</evidence>
<comment type="caution">
    <text evidence="6">The sequence shown here is derived from an EMBL/GenBank/DDBJ whole genome shotgun (WGS) entry which is preliminary data.</text>
</comment>
<dbReference type="InterPro" id="IPR049704">
    <property type="entry name" value="Aminotrans_3_PPA_site"/>
</dbReference>
<evidence type="ECO:0000256" key="2">
    <source>
        <dbReference type="ARBA" id="ARBA00008954"/>
    </source>
</evidence>
<dbReference type="PANTHER" id="PTHR42684:SF3">
    <property type="entry name" value="ADENOSYLMETHIONINE-8-AMINO-7-OXONONANOATE AMINOTRANSFERASE"/>
    <property type="match status" value="1"/>
</dbReference>
<dbReference type="OrthoDB" id="1720978at2759"/>
<comment type="similarity">
    <text evidence="2">Belongs to the class-III pyridoxal-phosphate-dependent aminotransferase family.</text>
</comment>
<gene>
    <name evidence="6" type="ORF">Acr_00g0069740</name>
</gene>
<keyword evidence="4" id="KW-0808">Transferase</keyword>
<evidence type="ECO:0000256" key="3">
    <source>
        <dbReference type="ARBA" id="ARBA00022576"/>
    </source>
</evidence>
<dbReference type="GO" id="GO:0009102">
    <property type="term" value="P:biotin biosynthetic process"/>
    <property type="evidence" value="ECO:0007669"/>
    <property type="project" value="TreeGrafter"/>
</dbReference>
<feature type="compositionally biased region" description="Basic and acidic residues" evidence="5">
    <location>
        <begin position="120"/>
        <end position="129"/>
    </location>
</feature>
<dbReference type="GO" id="GO:0004015">
    <property type="term" value="F:adenosylmethionine-8-amino-7-oxononanoate transaminase activity"/>
    <property type="evidence" value="ECO:0007669"/>
    <property type="project" value="TreeGrafter"/>
</dbReference>
<dbReference type="InterPro" id="IPR015421">
    <property type="entry name" value="PyrdxlP-dep_Trfase_major"/>
</dbReference>
<evidence type="ECO:0000313" key="6">
    <source>
        <dbReference type="EMBL" id="GFS40670.1"/>
    </source>
</evidence>
<dbReference type="SUPFAM" id="SSF53383">
    <property type="entry name" value="PLP-dependent transferases"/>
    <property type="match status" value="1"/>
</dbReference>
<dbReference type="GO" id="GO:0005739">
    <property type="term" value="C:mitochondrion"/>
    <property type="evidence" value="ECO:0007669"/>
    <property type="project" value="UniProtKB-SubCell"/>
</dbReference>
<accession>A0A7J0DR76</accession>
<reference evidence="7" key="1">
    <citation type="submission" date="2019-07" db="EMBL/GenBank/DDBJ databases">
        <title>De Novo Assembly of kiwifruit Actinidia rufa.</title>
        <authorList>
            <person name="Sugita-Konishi S."/>
            <person name="Sato K."/>
            <person name="Mori E."/>
            <person name="Abe Y."/>
            <person name="Kisaki G."/>
            <person name="Hamano K."/>
            <person name="Suezawa K."/>
            <person name="Otani M."/>
            <person name="Fukuda T."/>
            <person name="Manabe T."/>
            <person name="Gomi K."/>
            <person name="Tabuchi M."/>
            <person name="Akimitsu K."/>
            <person name="Kataoka I."/>
        </authorList>
    </citation>
    <scope>NUCLEOTIDE SEQUENCE [LARGE SCALE GENOMIC DNA]</scope>
    <source>
        <strain evidence="7">cv. Fuchu</strain>
    </source>
</reference>
<evidence type="ECO:0000256" key="1">
    <source>
        <dbReference type="ARBA" id="ARBA00004173"/>
    </source>
</evidence>
<dbReference type="InterPro" id="IPR005814">
    <property type="entry name" value="Aminotrans_3"/>
</dbReference>
<keyword evidence="3" id="KW-0032">Aminotransferase</keyword>
<evidence type="ECO:0000256" key="4">
    <source>
        <dbReference type="ARBA" id="ARBA00022679"/>
    </source>
</evidence>
<dbReference type="Pfam" id="PF00202">
    <property type="entry name" value="Aminotran_3"/>
    <property type="match status" value="1"/>
</dbReference>
<sequence length="129" mass="14478">MLMVDPLFQRVLVKECQSRKIPVIFDEVFTGFWRLGVESAAELLCCQPDIACFAKLMTGGIVPLAATLATCPVFDAFVGDSKVIIMKLVIFDLRSVGMRNPSRPPFSKESPRRPPRAKRISKEQRIPLQ</sequence>
<dbReference type="InterPro" id="IPR015424">
    <property type="entry name" value="PyrdxlP-dep_Trfase"/>
</dbReference>
<dbReference type="Proteomes" id="UP000585474">
    <property type="component" value="Unassembled WGS sequence"/>
</dbReference>
<comment type="subcellular location">
    <subcellularLocation>
        <location evidence="1">Mitochondrion</location>
    </subcellularLocation>
</comment>